<dbReference type="AlphaFoldDB" id="A0A9D4IHQ9"/>
<sequence>MKQFQTYQEDRMRSLKVSYNEHEKDMVEGMRLNVTTFLHQCENSTVNETYEHVQDKVNDMREKITSLLVDFEKSTVKEKKEELNLCKLLS</sequence>
<reference evidence="1" key="2">
    <citation type="submission" date="2020-11" db="EMBL/GenBank/DDBJ databases">
        <authorList>
            <person name="McCartney M.A."/>
            <person name="Auch B."/>
            <person name="Kono T."/>
            <person name="Mallez S."/>
            <person name="Becker A."/>
            <person name="Gohl D.M."/>
            <person name="Silverstein K.A.T."/>
            <person name="Koren S."/>
            <person name="Bechman K.B."/>
            <person name="Herman A."/>
            <person name="Abrahante J.E."/>
            <person name="Garbe J."/>
        </authorList>
    </citation>
    <scope>NUCLEOTIDE SEQUENCE</scope>
    <source>
        <strain evidence="1">Duluth1</strain>
        <tissue evidence="1">Whole animal</tissue>
    </source>
</reference>
<organism evidence="1 2">
    <name type="scientific">Dreissena polymorpha</name>
    <name type="common">Zebra mussel</name>
    <name type="synonym">Mytilus polymorpha</name>
    <dbReference type="NCBI Taxonomy" id="45954"/>
    <lineage>
        <taxon>Eukaryota</taxon>
        <taxon>Metazoa</taxon>
        <taxon>Spiralia</taxon>
        <taxon>Lophotrochozoa</taxon>
        <taxon>Mollusca</taxon>
        <taxon>Bivalvia</taxon>
        <taxon>Autobranchia</taxon>
        <taxon>Heteroconchia</taxon>
        <taxon>Euheterodonta</taxon>
        <taxon>Imparidentia</taxon>
        <taxon>Neoheterodontei</taxon>
        <taxon>Myida</taxon>
        <taxon>Dreissenoidea</taxon>
        <taxon>Dreissenidae</taxon>
        <taxon>Dreissena</taxon>
    </lineage>
</organism>
<comment type="caution">
    <text evidence="1">The sequence shown here is derived from an EMBL/GenBank/DDBJ whole genome shotgun (WGS) entry which is preliminary data.</text>
</comment>
<evidence type="ECO:0000313" key="1">
    <source>
        <dbReference type="EMBL" id="KAH3773689.1"/>
    </source>
</evidence>
<keyword evidence="2" id="KW-1185">Reference proteome</keyword>
<dbReference type="Proteomes" id="UP000828390">
    <property type="component" value="Unassembled WGS sequence"/>
</dbReference>
<proteinExistence type="predicted"/>
<accession>A0A9D4IHQ9</accession>
<reference evidence="1" key="1">
    <citation type="journal article" date="2019" name="bioRxiv">
        <title>The Genome of the Zebra Mussel, Dreissena polymorpha: A Resource for Invasive Species Research.</title>
        <authorList>
            <person name="McCartney M.A."/>
            <person name="Auch B."/>
            <person name="Kono T."/>
            <person name="Mallez S."/>
            <person name="Zhang Y."/>
            <person name="Obille A."/>
            <person name="Becker A."/>
            <person name="Abrahante J.E."/>
            <person name="Garbe J."/>
            <person name="Badalamenti J.P."/>
            <person name="Herman A."/>
            <person name="Mangelson H."/>
            <person name="Liachko I."/>
            <person name="Sullivan S."/>
            <person name="Sone E.D."/>
            <person name="Koren S."/>
            <person name="Silverstein K.A.T."/>
            <person name="Beckman K.B."/>
            <person name="Gohl D.M."/>
        </authorList>
    </citation>
    <scope>NUCLEOTIDE SEQUENCE</scope>
    <source>
        <strain evidence="1">Duluth1</strain>
        <tissue evidence="1">Whole animal</tissue>
    </source>
</reference>
<name>A0A9D4IHQ9_DREPO</name>
<protein>
    <submittedName>
        <fullName evidence="1">Uncharacterized protein</fullName>
    </submittedName>
</protein>
<dbReference type="EMBL" id="JAIWYP010000009">
    <property type="protein sequence ID" value="KAH3773689.1"/>
    <property type="molecule type" value="Genomic_DNA"/>
</dbReference>
<evidence type="ECO:0000313" key="2">
    <source>
        <dbReference type="Proteomes" id="UP000828390"/>
    </source>
</evidence>
<gene>
    <name evidence="1" type="ORF">DPMN_175057</name>
</gene>